<dbReference type="SMR" id="A2E0X3"/>
<evidence type="ECO:0000256" key="1">
    <source>
        <dbReference type="ARBA" id="ARBA00004184"/>
    </source>
</evidence>
<reference evidence="6" key="2">
    <citation type="journal article" date="2007" name="Science">
        <title>Draft genome sequence of the sexually transmitted pathogen Trichomonas vaginalis.</title>
        <authorList>
            <person name="Carlton J.M."/>
            <person name="Hirt R.P."/>
            <person name="Silva J.C."/>
            <person name="Delcher A.L."/>
            <person name="Schatz M."/>
            <person name="Zhao Q."/>
            <person name="Wortman J.R."/>
            <person name="Bidwell S.L."/>
            <person name="Alsmark U.C.M."/>
            <person name="Besteiro S."/>
            <person name="Sicheritz-Ponten T."/>
            <person name="Noel C.J."/>
            <person name="Dacks J.B."/>
            <person name="Foster P.G."/>
            <person name="Simillion C."/>
            <person name="Van de Peer Y."/>
            <person name="Miranda-Saavedra D."/>
            <person name="Barton G.J."/>
            <person name="Westrop G.D."/>
            <person name="Mueller S."/>
            <person name="Dessi D."/>
            <person name="Fiori P.L."/>
            <person name="Ren Q."/>
            <person name="Paulsen I."/>
            <person name="Zhang H."/>
            <person name="Bastida-Corcuera F.D."/>
            <person name="Simoes-Barbosa A."/>
            <person name="Brown M.T."/>
            <person name="Hayes R.D."/>
            <person name="Mukherjee M."/>
            <person name="Okumura C.Y."/>
            <person name="Schneider R."/>
            <person name="Smith A.J."/>
            <person name="Vanacova S."/>
            <person name="Villalvazo M."/>
            <person name="Haas B.J."/>
            <person name="Pertea M."/>
            <person name="Feldblyum T.V."/>
            <person name="Utterback T.R."/>
            <person name="Shu C.L."/>
            <person name="Osoegawa K."/>
            <person name="de Jong P.J."/>
            <person name="Hrdy I."/>
            <person name="Horvathova L."/>
            <person name="Zubacova Z."/>
            <person name="Dolezal P."/>
            <person name="Malik S.B."/>
            <person name="Logsdon J.M. Jr."/>
            <person name="Henze K."/>
            <person name="Gupta A."/>
            <person name="Wang C.C."/>
            <person name="Dunne R.L."/>
            <person name="Upcroft J.A."/>
            <person name="Upcroft P."/>
            <person name="White O."/>
            <person name="Salzberg S.L."/>
            <person name="Tang P."/>
            <person name="Chiu C.-H."/>
            <person name="Lee Y.-S."/>
            <person name="Embley T.M."/>
            <person name="Coombs G.H."/>
            <person name="Mottram J.C."/>
            <person name="Tachezy J."/>
            <person name="Fraser-Liggett C.M."/>
            <person name="Johnson P.J."/>
        </authorList>
    </citation>
    <scope>NUCLEOTIDE SEQUENCE [LARGE SCALE GENOMIC DNA]</scope>
    <source>
        <strain evidence="6">G3</strain>
    </source>
</reference>
<dbReference type="FunCoup" id="A2E0X3">
    <property type="interactions" value="315"/>
</dbReference>
<dbReference type="InterPro" id="IPR013083">
    <property type="entry name" value="Znf_RING/FYVE/PHD"/>
</dbReference>
<dbReference type="GO" id="GO:0048284">
    <property type="term" value="P:organelle fusion"/>
    <property type="evidence" value="ECO:0000318"/>
    <property type="project" value="GO_Central"/>
</dbReference>
<dbReference type="STRING" id="5722.A2E0X3"/>
<dbReference type="InterPro" id="IPR057308">
    <property type="entry name" value="CHCR_PEP5_VPS11"/>
</dbReference>
<dbReference type="AlphaFoldDB" id="A2E0X3"/>
<dbReference type="Pfam" id="PF23356">
    <property type="entry name" value="TPR_PEP5_VPS11"/>
    <property type="match status" value="1"/>
</dbReference>
<dbReference type="InParanoid" id="A2E0X3"/>
<evidence type="ECO:0000256" key="3">
    <source>
        <dbReference type="ARBA" id="ARBA00022771"/>
    </source>
</evidence>
<dbReference type="VEuPathDB" id="TrichDB:TVAGG3_0326300"/>
<accession>A2E0X3</accession>
<dbReference type="SUPFAM" id="SSF50969">
    <property type="entry name" value="YVTN repeat-like/Quinoprotein amine dehydrogenase"/>
    <property type="match status" value="1"/>
</dbReference>
<protein>
    <recommendedName>
        <fullName evidence="8">RING-type domain-containing protein</fullName>
    </recommendedName>
</protein>
<dbReference type="InterPro" id="IPR011044">
    <property type="entry name" value="Quino_amine_DH_bsu"/>
</dbReference>
<proteinExistence type="predicted"/>
<dbReference type="GO" id="GO:0005768">
    <property type="term" value="C:endosome"/>
    <property type="evidence" value="ECO:0000318"/>
    <property type="project" value="GO_Central"/>
</dbReference>
<reference evidence="6" key="1">
    <citation type="submission" date="2006-10" db="EMBL/GenBank/DDBJ databases">
        <authorList>
            <person name="Amadeo P."/>
            <person name="Zhao Q."/>
            <person name="Wortman J."/>
            <person name="Fraser-Liggett C."/>
            <person name="Carlton J."/>
        </authorList>
    </citation>
    <scope>NUCLEOTIDE SEQUENCE</scope>
    <source>
        <strain evidence="6">G3</strain>
    </source>
</reference>
<dbReference type="eggNOG" id="KOG2114">
    <property type="taxonomic scope" value="Eukaryota"/>
</dbReference>
<dbReference type="VEuPathDB" id="TrichDB:TVAG_372020"/>
<evidence type="ECO:0000256" key="5">
    <source>
        <dbReference type="ARBA" id="ARBA00023136"/>
    </source>
</evidence>
<evidence type="ECO:0008006" key="8">
    <source>
        <dbReference type="Google" id="ProtNLM"/>
    </source>
</evidence>
<dbReference type="Gene3D" id="3.30.40.10">
    <property type="entry name" value="Zinc/RING finger domain, C3HC4 (zinc finger)"/>
    <property type="match status" value="1"/>
</dbReference>
<evidence type="ECO:0000313" key="7">
    <source>
        <dbReference type="Proteomes" id="UP000001542"/>
    </source>
</evidence>
<dbReference type="OrthoDB" id="26184at2759"/>
<sequence length="866" mass="98673">MITEKIDKTPYSFLNGKEKKEIELNFKPIFTVGANNFLYALDDDNSIHKIDSTNVQESPQIKIPDGLTTFQVDDKKGDLICARPADNSISIIPIKDSEFQNYSPKFETITFVAPKKYDPVVQGSNITISKDLKYIAYTCNNDIYVYTGPTFTAKTKYQKISQEEKITNLILTESGLVYYTTENSVSVYNINTKQTTKLSEKGVKPKFAFVSEENLFYILQDKELSYFTQNASKPTVINLTTEHEISMVGPMGSYIYIGVNHSISYSFCVYDLKYGMLCFSDDLGQKTESVCRIWGGMLLRQGAKATLYRELTPQEKVKAVVDRHRFERALEMAQDFNLGEATIAQVHREYGDELYSRREYDAAIDHYIKTVRFTEPSHVIAKYVDPHHAKNLARYLQAIPNELKSKQHTTLLFNCYTKEKAGKELEKFVEGLIANANTDEKSFDVETGVDVLKRNGYEELAEKLAKAYKKHSLYMSLLYERQEYRQMLKYIKTLPGEEVQPKLQEYGTEIISKYSEGHEELISFATSCCTEGLKFTGEDLPQKLDPSALYPIFVKSPEEHFKFLYNLKGKISLNEQCWNTLIELALRIKSPKVDELLNDPQTRYTREQVIIYLNAFGHKEGLPHQYEELKLYPFLLHSAPPNEVLSICKKYGQEMPKLWSDGLIALADSDCSEETLSEFLDELMETGTIPFLTILTVLRTHGKHSFAAVSKLVKTVFSTEQAKLREANEKKNKSLETAAANRAETEKLLTMNYVVQAENKCADCGESINGNAVHFLCGHSYHSHCVTGSFCPNCKHKLEEILMLKKEKLEKAREDADVHSYNFDAMLKDISASLFVGGVSIEPSNDVNELDDVETLLKKIKNKSQE</sequence>
<dbReference type="Proteomes" id="UP000001542">
    <property type="component" value="Unassembled WGS sequence"/>
</dbReference>
<dbReference type="SUPFAM" id="SSF57850">
    <property type="entry name" value="RING/U-box"/>
    <property type="match status" value="1"/>
</dbReference>
<dbReference type="PANTHER" id="PTHR23323">
    <property type="entry name" value="VACUOLAR PROTEIN SORTING-ASSOCIATED PROTEIN"/>
    <property type="match status" value="1"/>
</dbReference>
<name>A2E0X3_TRIV3</name>
<evidence type="ECO:0000256" key="4">
    <source>
        <dbReference type="ARBA" id="ARBA00022833"/>
    </source>
</evidence>
<dbReference type="GO" id="GO:0030674">
    <property type="term" value="F:protein-macromolecule adaptor activity"/>
    <property type="evidence" value="ECO:0000318"/>
    <property type="project" value="GO_Central"/>
</dbReference>
<dbReference type="GO" id="GO:0007032">
    <property type="term" value="P:endosome organization"/>
    <property type="evidence" value="ECO:0000318"/>
    <property type="project" value="GO_Central"/>
</dbReference>
<keyword evidence="3" id="KW-0863">Zinc-finger</keyword>
<dbReference type="RefSeq" id="XP_001325951.1">
    <property type="nucleotide sequence ID" value="XM_001325916.1"/>
</dbReference>
<comment type="subcellular location">
    <subcellularLocation>
        <location evidence="1">Endomembrane system</location>
        <topology evidence="1">Peripheral membrane protein</topology>
    </subcellularLocation>
</comment>
<organism evidence="6 7">
    <name type="scientific">Trichomonas vaginalis (strain ATCC PRA-98 / G3)</name>
    <dbReference type="NCBI Taxonomy" id="412133"/>
    <lineage>
        <taxon>Eukaryota</taxon>
        <taxon>Metamonada</taxon>
        <taxon>Parabasalia</taxon>
        <taxon>Trichomonadida</taxon>
        <taxon>Trichomonadidae</taxon>
        <taxon>Trichomonas</taxon>
    </lineage>
</organism>
<dbReference type="KEGG" id="tva:4771708"/>
<dbReference type="GO" id="GO:0008270">
    <property type="term" value="F:zinc ion binding"/>
    <property type="evidence" value="ECO:0007669"/>
    <property type="project" value="UniProtKB-KW"/>
</dbReference>
<dbReference type="GO" id="GO:0006904">
    <property type="term" value="P:vesicle docking involved in exocytosis"/>
    <property type="evidence" value="ECO:0000318"/>
    <property type="project" value="GO_Central"/>
</dbReference>
<keyword evidence="5" id="KW-0472">Membrane</keyword>
<gene>
    <name evidence="6" type="ORF">TVAG_372020</name>
</gene>
<evidence type="ECO:0000313" key="6">
    <source>
        <dbReference type="EMBL" id="EAY13728.1"/>
    </source>
</evidence>
<keyword evidence="2" id="KW-0479">Metal-binding</keyword>
<evidence type="ECO:0000256" key="2">
    <source>
        <dbReference type="ARBA" id="ARBA00022723"/>
    </source>
</evidence>
<keyword evidence="4" id="KW-0862">Zinc</keyword>
<dbReference type="PANTHER" id="PTHR23323:SF24">
    <property type="entry name" value="VACUOLAR PROTEIN SORTING-ASSOCIATED PROTEIN 11 HOMOLOG"/>
    <property type="match status" value="1"/>
</dbReference>
<dbReference type="EMBL" id="DS113281">
    <property type="protein sequence ID" value="EAY13728.1"/>
    <property type="molecule type" value="Genomic_DNA"/>
</dbReference>
<keyword evidence="7" id="KW-1185">Reference proteome</keyword>
<dbReference type="GO" id="GO:0007033">
    <property type="term" value="P:vacuole organization"/>
    <property type="evidence" value="ECO:0000318"/>
    <property type="project" value="GO_Central"/>
</dbReference>
<dbReference type="GO" id="GO:0030897">
    <property type="term" value="C:HOPS complex"/>
    <property type="evidence" value="ECO:0000318"/>
    <property type="project" value="GO_Central"/>
</dbReference>